<dbReference type="HOGENOM" id="CLU_158484_9_2_2"/>
<dbReference type="NCBIfam" id="TIGR01439">
    <property type="entry name" value="lp_hng_hel_AbrB"/>
    <property type="match status" value="1"/>
</dbReference>
<protein>
    <submittedName>
        <fullName evidence="2">Looped-hinge helix DNA binding domain, AbrB family</fullName>
    </submittedName>
</protein>
<feature type="domain" description="SpoVT-AbrB" evidence="1">
    <location>
        <begin position="1"/>
        <end position="45"/>
    </location>
</feature>
<dbReference type="EMBL" id="JH597761">
    <property type="protein sequence ID" value="EHP70314.1"/>
    <property type="molecule type" value="Genomic_DNA"/>
</dbReference>
<dbReference type="InterPro" id="IPR007159">
    <property type="entry name" value="SpoVT-AbrB_dom"/>
</dbReference>
<dbReference type="InterPro" id="IPR052975">
    <property type="entry name" value="Repressor-like_regulatory"/>
</dbReference>
<dbReference type="AlphaFoldDB" id="H2C243"/>
<dbReference type="Pfam" id="PF04014">
    <property type="entry name" value="MazE_antitoxin"/>
    <property type="match status" value="1"/>
</dbReference>
<gene>
    <name evidence="2" type="ORF">MetMK1DRAFT_00008160</name>
</gene>
<sequence length="73" mass="8282">MDVKVHKKGMIVIPAEVRRKVNIKEDSKLEIKVKGNEMVLRPKLTLLEAFGIDEAETGRLLLRELRGGEEKGK</sequence>
<dbReference type="Gene3D" id="2.10.260.10">
    <property type="match status" value="1"/>
</dbReference>
<dbReference type="STRING" id="671065.MetMK1DRAFT_00008160"/>
<evidence type="ECO:0000259" key="1">
    <source>
        <dbReference type="PROSITE" id="PS51740"/>
    </source>
</evidence>
<dbReference type="SMART" id="SM00966">
    <property type="entry name" value="SpoVT_AbrB"/>
    <property type="match status" value="1"/>
</dbReference>
<reference evidence="2 3" key="1">
    <citation type="submission" date="2012-01" db="EMBL/GenBank/DDBJ databases">
        <title>Improved High-Quality Draft sequence of Metallosphaera yellowstonensis MK1.</title>
        <authorList>
            <consortium name="US DOE Joint Genome Institute"/>
            <person name="Lucas S."/>
            <person name="Han J."/>
            <person name="Cheng J.-F."/>
            <person name="Goodwin L."/>
            <person name="Pitluck S."/>
            <person name="Peters L."/>
            <person name="Teshima H."/>
            <person name="Detter J.C."/>
            <person name="Han C."/>
            <person name="Tapia R."/>
            <person name="Land M."/>
            <person name="Hauser L."/>
            <person name="Kyrpides N."/>
            <person name="Kozubal M."/>
            <person name="Macur R.E."/>
            <person name="Jay Z."/>
            <person name="Inskeep W."/>
            <person name="Woyke T."/>
        </authorList>
    </citation>
    <scope>NUCLEOTIDE SEQUENCE [LARGE SCALE GENOMIC DNA]</scope>
    <source>
        <strain evidence="2 3">MK1</strain>
    </source>
</reference>
<evidence type="ECO:0000313" key="2">
    <source>
        <dbReference type="EMBL" id="EHP70314.1"/>
    </source>
</evidence>
<dbReference type="InterPro" id="IPR037914">
    <property type="entry name" value="SpoVT-AbrB_sf"/>
</dbReference>
<dbReference type="PANTHER" id="PTHR34860">
    <property type="entry name" value="REPRESSOR-LIKE PROTEIN SSO7C3"/>
    <property type="match status" value="1"/>
</dbReference>
<organism evidence="2 3">
    <name type="scientific">Metallosphaera yellowstonensis MK1</name>
    <dbReference type="NCBI Taxonomy" id="671065"/>
    <lineage>
        <taxon>Archaea</taxon>
        <taxon>Thermoproteota</taxon>
        <taxon>Thermoprotei</taxon>
        <taxon>Sulfolobales</taxon>
        <taxon>Sulfolobaceae</taxon>
        <taxon>Metallosphaera</taxon>
    </lineage>
</organism>
<keyword evidence="3" id="KW-1185">Reference proteome</keyword>
<dbReference type="Proteomes" id="UP000003980">
    <property type="component" value="Unassembled WGS sequence"/>
</dbReference>
<proteinExistence type="predicted"/>
<dbReference type="SUPFAM" id="SSF89447">
    <property type="entry name" value="AbrB/MazE/MraZ-like"/>
    <property type="match status" value="1"/>
</dbReference>
<name>H2C243_9CREN</name>
<evidence type="ECO:0000313" key="3">
    <source>
        <dbReference type="Proteomes" id="UP000003980"/>
    </source>
</evidence>
<dbReference type="eggNOG" id="arCOG00818">
    <property type="taxonomic scope" value="Archaea"/>
</dbReference>
<dbReference type="PANTHER" id="PTHR34860:SF7">
    <property type="entry name" value="TRANSCRIPTION REGULATOR, SPOVT_ABRB FAMILY"/>
    <property type="match status" value="1"/>
</dbReference>
<dbReference type="GO" id="GO:0003677">
    <property type="term" value="F:DNA binding"/>
    <property type="evidence" value="ECO:0007669"/>
    <property type="project" value="InterPro"/>
</dbReference>
<accession>H2C243</accession>
<dbReference type="PROSITE" id="PS51740">
    <property type="entry name" value="SPOVT_ABRB"/>
    <property type="match status" value="1"/>
</dbReference>
<dbReference type="RefSeq" id="WP_009070946.1">
    <property type="nucleotide sequence ID" value="NZ_JH597761.1"/>
</dbReference>